<organism evidence="2 3">
    <name type="scientific">Lone star tick rhabdovirus</name>
    <dbReference type="NCBI Taxonomy" id="1756186"/>
    <lineage>
        <taxon>Viruses</taxon>
        <taxon>Riboviria</taxon>
        <taxon>Orthornavirae</taxon>
        <taxon>Negarnaviricota</taxon>
        <taxon>Haploviricotina</taxon>
        <taxon>Monjiviricetes</taxon>
        <taxon>Mononegavirales</taxon>
        <taxon>Rhabdoviridae</taxon>
        <taxon>Alpharhabdovirinae</taxon>
        <taxon>Lostrhavirus</taxon>
        <taxon>Lostrhavirus lonestar</taxon>
    </lineage>
</organism>
<dbReference type="RefSeq" id="YP_010796343.1">
    <property type="nucleotide sequence ID" value="NC_075991.1"/>
</dbReference>
<evidence type="ECO:0000313" key="3">
    <source>
        <dbReference type="Proteomes" id="UP000502506"/>
    </source>
</evidence>
<name>A0A1N7TF62_9RHAB</name>
<evidence type="ECO:0000313" key="2">
    <source>
        <dbReference type="EMBL" id="ALO28652.1"/>
    </source>
</evidence>
<accession>A0A1N7TF62</accession>
<feature type="region of interest" description="Disordered" evidence="1">
    <location>
        <begin position="91"/>
        <end position="110"/>
    </location>
</feature>
<dbReference type="GeneID" id="80533799"/>
<evidence type="ECO:0000256" key="1">
    <source>
        <dbReference type="SAM" id="MobiDB-lite"/>
    </source>
</evidence>
<dbReference type="Proteomes" id="UP000502506">
    <property type="component" value="Segment"/>
</dbReference>
<sequence length="304" mass="33553">MKKTTNLNKMSSYKRYDFSDVDFTGLNIAAPSAEQSDAAQAEGMLLGMGDPAIKMRQLIDDSQIIGQHKEELSDDDNDLEESEKTSITLNEGDEDTQQFASPHTTSEEDEYDIPTSILKYDLRIQGRRNKDPEVTLSNFLNFLIKKGVVLDHCIKDHQFNITIPGNSCSSDRTDQHIGSTKVDTSPAYLPLVREMVTTMASASKNEPKGGTPASTSSGSTPDKTKGAYPKIKKPTSTKAPKSDMNPDVSLCKSYTYQTVTGRMITLRVSDYCPACPPSTRQTKAGWLIHLKKQHPTPQIKKLVG</sequence>
<keyword evidence="3" id="KW-1185">Reference proteome</keyword>
<dbReference type="EMBL" id="KU127239">
    <property type="protein sequence ID" value="ALO28652.1"/>
    <property type="molecule type" value="Viral_cRNA"/>
</dbReference>
<proteinExistence type="predicted"/>
<feature type="region of interest" description="Disordered" evidence="1">
    <location>
        <begin position="200"/>
        <end position="244"/>
    </location>
</feature>
<feature type="compositionally biased region" description="Low complexity" evidence="1">
    <location>
        <begin position="208"/>
        <end position="221"/>
    </location>
</feature>
<dbReference type="KEGG" id="vg:80533799"/>
<reference evidence="2 3" key="1">
    <citation type="submission" date="2015-11" db="EMBL/GenBank/DDBJ databases">
        <title>Rhabdovirus in a Lone Star tick linked to Southern tick-associated rash illness patient discovered by deep sequencing.</title>
        <authorList>
            <person name="Bouquet J."/>
            <person name="Melgar M."/>
            <person name="Johnson B."/>
            <person name="Chiu C.Y."/>
        </authorList>
    </citation>
    <scope>NUCLEOTIDE SEQUENCE [LARGE SCALE GENOMIC DNA]</scope>
    <source>
        <strain evidence="2">TickAa42</strain>
    </source>
</reference>
<protein>
    <submittedName>
        <fullName evidence="2">Phosphoprotein</fullName>
    </submittedName>
</protein>